<evidence type="ECO:0000313" key="2">
    <source>
        <dbReference type="EMBL" id="PNW70044.1"/>
    </source>
</evidence>
<proteinExistence type="predicted"/>
<dbReference type="GeneID" id="66056911"/>
<gene>
    <name evidence="2" type="ORF">CHLRE_17g703350v5</name>
</gene>
<dbReference type="KEGG" id="cre:CHLRE_17g703350v5"/>
<dbReference type="InParanoid" id="A0A2K3CP28"/>
<evidence type="ECO:0000313" key="3">
    <source>
        <dbReference type="Proteomes" id="UP000006906"/>
    </source>
</evidence>
<evidence type="ECO:0000256" key="1">
    <source>
        <dbReference type="SAM" id="MobiDB-lite"/>
    </source>
</evidence>
<name>A0A2K3CP28_CHLRE</name>
<dbReference type="AlphaFoldDB" id="A0A2K3CP28"/>
<dbReference type="RefSeq" id="XP_042914412.1">
    <property type="nucleotide sequence ID" value="XM_043071953.1"/>
</dbReference>
<protein>
    <submittedName>
        <fullName evidence="2">Uncharacterized protein</fullName>
    </submittedName>
</protein>
<dbReference type="Proteomes" id="UP000006906">
    <property type="component" value="Chromosome 17"/>
</dbReference>
<keyword evidence="3" id="KW-1185">Reference proteome</keyword>
<dbReference type="EMBL" id="CM008978">
    <property type="protein sequence ID" value="PNW70044.1"/>
    <property type="molecule type" value="Genomic_DNA"/>
</dbReference>
<accession>A0A2K3CP28</accession>
<organism evidence="2 3">
    <name type="scientific">Chlamydomonas reinhardtii</name>
    <name type="common">Chlamydomonas smithii</name>
    <dbReference type="NCBI Taxonomy" id="3055"/>
    <lineage>
        <taxon>Eukaryota</taxon>
        <taxon>Viridiplantae</taxon>
        <taxon>Chlorophyta</taxon>
        <taxon>core chlorophytes</taxon>
        <taxon>Chlorophyceae</taxon>
        <taxon>CS clade</taxon>
        <taxon>Chlamydomonadales</taxon>
        <taxon>Chlamydomonadaceae</taxon>
        <taxon>Chlamydomonas</taxon>
    </lineage>
</organism>
<sequence>MADFGTRRSPASAVAPTSPIPPSRAASLTAPPAPLHPAVPPTLLLAALIAANSNFFVFLDSHLLLLFSVVSPWVSQP</sequence>
<reference evidence="2 3" key="1">
    <citation type="journal article" date="2007" name="Science">
        <title>The Chlamydomonas genome reveals the evolution of key animal and plant functions.</title>
        <authorList>
            <person name="Merchant S.S."/>
            <person name="Prochnik S.E."/>
            <person name="Vallon O."/>
            <person name="Harris E.H."/>
            <person name="Karpowicz S.J."/>
            <person name="Witman G.B."/>
            <person name="Terry A."/>
            <person name="Salamov A."/>
            <person name="Fritz-Laylin L.K."/>
            <person name="Marechal-Drouard L."/>
            <person name="Marshall W.F."/>
            <person name="Qu L.H."/>
            <person name="Nelson D.R."/>
            <person name="Sanderfoot A.A."/>
            <person name="Spalding M.H."/>
            <person name="Kapitonov V.V."/>
            <person name="Ren Q."/>
            <person name="Ferris P."/>
            <person name="Lindquist E."/>
            <person name="Shapiro H."/>
            <person name="Lucas S.M."/>
            <person name="Grimwood J."/>
            <person name="Schmutz J."/>
            <person name="Cardol P."/>
            <person name="Cerutti H."/>
            <person name="Chanfreau G."/>
            <person name="Chen C.L."/>
            <person name="Cognat V."/>
            <person name="Croft M.T."/>
            <person name="Dent R."/>
            <person name="Dutcher S."/>
            <person name="Fernandez E."/>
            <person name="Fukuzawa H."/>
            <person name="Gonzalez-Ballester D."/>
            <person name="Gonzalez-Halphen D."/>
            <person name="Hallmann A."/>
            <person name="Hanikenne M."/>
            <person name="Hippler M."/>
            <person name="Inwood W."/>
            <person name="Jabbari K."/>
            <person name="Kalanon M."/>
            <person name="Kuras R."/>
            <person name="Lefebvre P.A."/>
            <person name="Lemaire S.D."/>
            <person name="Lobanov A.V."/>
            <person name="Lohr M."/>
            <person name="Manuell A."/>
            <person name="Meier I."/>
            <person name="Mets L."/>
            <person name="Mittag M."/>
            <person name="Mittelmeier T."/>
            <person name="Moroney J.V."/>
            <person name="Moseley J."/>
            <person name="Napoli C."/>
            <person name="Nedelcu A.M."/>
            <person name="Niyogi K."/>
            <person name="Novoselov S.V."/>
            <person name="Paulsen I.T."/>
            <person name="Pazour G."/>
            <person name="Purton S."/>
            <person name="Ral J.P."/>
            <person name="Riano-Pachon D.M."/>
            <person name="Riekhof W."/>
            <person name="Rymarquis L."/>
            <person name="Schroda M."/>
            <person name="Stern D."/>
            <person name="Umen J."/>
            <person name="Willows R."/>
            <person name="Wilson N."/>
            <person name="Zimmer S.L."/>
            <person name="Allmer J."/>
            <person name="Balk J."/>
            <person name="Bisova K."/>
            <person name="Chen C.J."/>
            <person name="Elias M."/>
            <person name="Gendler K."/>
            <person name="Hauser C."/>
            <person name="Lamb M.R."/>
            <person name="Ledford H."/>
            <person name="Long J.C."/>
            <person name="Minagawa J."/>
            <person name="Page M.D."/>
            <person name="Pan J."/>
            <person name="Pootakham W."/>
            <person name="Roje S."/>
            <person name="Rose A."/>
            <person name="Stahlberg E."/>
            <person name="Terauchi A.M."/>
            <person name="Yang P."/>
            <person name="Ball S."/>
            <person name="Bowler C."/>
            <person name="Dieckmann C.L."/>
            <person name="Gladyshev V.N."/>
            <person name="Green P."/>
            <person name="Jorgensen R."/>
            <person name="Mayfield S."/>
            <person name="Mueller-Roeber B."/>
            <person name="Rajamani S."/>
            <person name="Sayre R.T."/>
            <person name="Brokstein P."/>
            <person name="Dubchak I."/>
            <person name="Goodstein D."/>
            <person name="Hornick L."/>
            <person name="Huang Y.W."/>
            <person name="Jhaveri J."/>
            <person name="Luo Y."/>
            <person name="Martinez D."/>
            <person name="Ngau W.C."/>
            <person name="Otillar B."/>
            <person name="Poliakov A."/>
            <person name="Porter A."/>
            <person name="Szajkowski L."/>
            <person name="Werner G."/>
            <person name="Zhou K."/>
            <person name="Grigoriev I.V."/>
            <person name="Rokhsar D.S."/>
            <person name="Grossman A.R."/>
        </authorList>
    </citation>
    <scope>NUCLEOTIDE SEQUENCE [LARGE SCALE GENOMIC DNA]</scope>
    <source>
        <strain evidence="3">CC-503</strain>
    </source>
</reference>
<feature type="region of interest" description="Disordered" evidence="1">
    <location>
        <begin position="1"/>
        <end position="28"/>
    </location>
</feature>
<dbReference type="Gramene" id="PNW70044">
    <property type="protein sequence ID" value="PNW70044"/>
    <property type="gene ID" value="CHLRE_17g703350v5"/>
</dbReference>